<dbReference type="PANTHER" id="PTHR11908:SF123">
    <property type="entry name" value="ALDEHYDE OXIDOREDUCTASE MOLYBDENUM-BINDING SUBUNIT PAOC"/>
    <property type="match status" value="1"/>
</dbReference>
<dbReference type="AlphaFoldDB" id="A0A176XFS4"/>
<dbReference type="EMBL" id="LXPS01000007">
    <property type="protein sequence ID" value="OAE48286.1"/>
    <property type="molecule type" value="Genomic_DNA"/>
</dbReference>
<comment type="caution">
    <text evidence="2">The sequence shown here is derived from an EMBL/GenBank/DDBJ whole genome shotgun (WGS) entry which is preliminary data.</text>
</comment>
<dbReference type="GO" id="GO:0005506">
    <property type="term" value="F:iron ion binding"/>
    <property type="evidence" value="ECO:0007669"/>
    <property type="project" value="InterPro"/>
</dbReference>
<dbReference type="InterPro" id="IPR046867">
    <property type="entry name" value="AldOxase/xan_DH_MoCoBD2"/>
</dbReference>
<dbReference type="Pfam" id="PF20256">
    <property type="entry name" value="MoCoBD_2"/>
    <property type="match status" value="1"/>
</dbReference>
<dbReference type="SMART" id="SM01008">
    <property type="entry name" value="Ald_Xan_dh_C"/>
    <property type="match status" value="1"/>
</dbReference>
<dbReference type="GO" id="GO:0016491">
    <property type="term" value="F:oxidoreductase activity"/>
    <property type="evidence" value="ECO:0007669"/>
    <property type="project" value="InterPro"/>
</dbReference>
<organism evidence="2 3">
    <name type="scientific">Agrobacterium tumefaciens</name>
    <dbReference type="NCBI Taxonomy" id="358"/>
    <lineage>
        <taxon>Bacteria</taxon>
        <taxon>Pseudomonadati</taxon>
        <taxon>Pseudomonadota</taxon>
        <taxon>Alphaproteobacteria</taxon>
        <taxon>Hyphomicrobiales</taxon>
        <taxon>Rhizobiaceae</taxon>
        <taxon>Rhizobium/Agrobacterium group</taxon>
        <taxon>Agrobacterium</taxon>
        <taxon>Agrobacterium tumefaciens complex</taxon>
    </lineage>
</organism>
<evidence type="ECO:0000259" key="1">
    <source>
        <dbReference type="SMART" id="SM01008"/>
    </source>
</evidence>
<protein>
    <recommendedName>
        <fullName evidence="1">Aldehyde oxidase/xanthine dehydrogenase a/b hammerhead domain-containing protein</fullName>
    </recommendedName>
</protein>
<dbReference type="InterPro" id="IPR037165">
    <property type="entry name" value="AldOxase/xan_DH_Mopterin-bd_sf"/>
</dbReference>
<dbReference type="InterPro" id="IPR036856">
    <property type="entry name" value="Ald_Oxase/Xan_DH_a/b_sf"/>
</dbReference>
<reference evidence="2 3" key="1">
    <citation type="submission" date="2016-05" db="EMBL/GenBank/DDBJ databases">
        <authorList>
            <person name="Lavstsen T."/>
            <person name="Jespersen J.S."/>
        </authorList>
    </citation>
    <scope>NUCLEOTIDE SEQUENCE [LARGE SCALE GENOMIC DNA]</scope>
    <source>
        <strain evidence="2 3">KCJ1736</strain>
    </source>
</reference>
<dbReference type="InterPro" id="IPR008274">
    <property type="entry name" value="AldOxase/xan_DH_MoCoBD1"/>
</dbReference>
<sequence>MVGQPVSRLDGPQKVTGAATYAYEHSTQGKALVGVFSTSTIGFGEIVKIDTSRAKALPGVRMIITHENAIGQGKLDPSNPNFTTRSRPILTGTKINHHGQPIALAVAETFEQAQAAANAITVEYRVDAGTFSFSEGNEVTEEEMAAAGFEGTTTVGDFETGFSTSDVTIDATFETPMQLSQPMEPHATLAWWEGKTLNLVTSHQTLSNIQASLETSLGLKKDNIVISAPFVGGGFGSKLAVHADLMGAAVASKMTASPVKVVLTRRQMFGLTGVRPWQRQRVRLGARPDGHLVAIGHEALIYSNRNDPFVEQTATVTRSLYGAPNRLTRHLATHLDLPNGEAVRAPGEMTGLLAVEVAMDELAERLDIDPVELRLRNDTEKDPETGVPLTGRRLSQCLQVGADRFGWSERAAKPRAKREGQWLIGMGVASAIRFHFQGPAEVEVEIKQSGRIEVRSDLTDIGTGSYTILAQIAAELLGLEVGDIDVSLAHSSLPPGGGSGGSWGAPNTAVALHQACLRLVEQTGISPGPDFVKRALAANPKGAVAKGEIQSAANTPDWDKKSRHTYGAHFVEVGIHELTGEIRLRRMLGVFSAGRILNPKTARSQLLGGMIWGVSAAIREVAEVDHRYGNIVNGDLAEYLVPVHADIPDVDVVLIGEPDLDANPVGVKGVGELGNCGSSAALANAIYNACGIRLRKFPISLSTLVPALAAS</sequence>
<evidence type="ECO:0000313" key="3">
    <source>
        <dbReference type="Proteomes" id="UP000077098"/>
    </source>
</evidence>
<dbReference type="InterPro" id="IPR000674">
    <property type="entry name" value="Ald_Oxase/Xan_DH_a/b"/>
</dbReference>
<dbReference type="Pfam" id="PF01315">
    <property type="entry name" value="Ald_Xan_dh_C"/>
    <property type="match status" value="1"/>
</dbReference>
<dbReference type="Gene3D" id="3.90.1170.50">
    <property type="entry name" value="Aldehyde oxidase/xanthine dehydrogenase, a/b hammerhead"/>
    <property type="match status" value="1"/>
</dbReference>
<feature type="domain" description="Aldehyde oxidase/xanthine dehydrogenase a/b hammerhead" evidence="1">
    <location>
        <begin position="16"/>
        <end position="128"/>
    </location>
</feature>
<accession>A0A176XFS4</accession>
<dbReference type="PANTHER" id="PTHR11908">
    <property type="entry name" value="XANTHINE DEHYDROGENASE"/>
    <property type="match status" value="1"/>
</dbReference>
<proteinExistence type="predicted"/>
<dbReference type="Gene3D" id="3.30.365.10">
    <property type="entry name" value="Aldehyde oxidase/xanthine dehydrogenase, molybdopterin binding domain"/>
    <property type="match status" value="4"/>
</dbReference>
<dbReference type="SUPFAM" id="SSF56003">
    <property type="entry name" value="Molybdenum cofactor-binding domain"/>
    <property type="match status" value="1"/>
</dbReference>
<name>A0A176XFS4_AGRTU</name>
<dbReference type="Proteomes" id="UP000077098">
    <property type="component" value="Unassembled WGS sequence"/>
</dbReference>
<dbReference type="InterPro" id="IPR016208">
    <property type="entry name" value="Ald_Oxase/xanthine_DH-like"/>
</dbReference>
<dbReference type="SUPFAM" id="SSF54665">
    <property type="entry name" value="CO dehydrogenase molybdoprotein N-domain-like"/>
    <property type="match status" value="1"/>
</dbReference>
<gene>
    <name evidence="2" type="ORF">A7J57_22850</name>
</gene>
<dbReference type="Pfam" id="PF02738">
    <property type="entry name" value="MoCoBD_1"/>
    <property type="match status" value="1"/>
</dbReference>
<evidence type="ECO:0000313" key="2">
    <source>
        <dbReference type="EMBL" id="OAE48286.1"/>
    </source>
</evidence>